<dbReference type="InterPro" id="IPR000620">
    <property type="entry name" value="EamA_dom"/>
</dbReference>
<dbReference type="RefSeq" id="WP_161975694.1">
    <property type="nucleotide sequence ID" value="NZ_BIFR01000002.1"/>
</dbReference>
<feature type="transmembrane region" description="Helical" evidence="2">
    <location>
        <begin position="64"/>
        <end position="82"/>
    </location>
</feature>
<dbReference type="SUPFAM" id="SSF103481">
    <property type="entry name" value="Multidrug resistance efflux transporter EmrE"/>
    <property type="match status" value="2"/>
</dbReference>
<accession>A0A402A6Z8</accession>
<keyword evidence="2" id="KW-0472">Membrane</keyword>
<feature type="transmembrane region" description="Helical" evidence="2">
    <location>
        <begin position="194"/>
        <end position="213"/>
    </location>
</feature>
<dbReference type="PANTHER" id="PTHR22911:SF137">
    <property type="entry name" value="SOLUTE CARRIER FAMILY 35 MEMBER G2-RELATED"/>
    <property type="match status" value="1"/>
</dbReference>
<feature type="transmembrane region" description="Helical" evidence="2">
    <location>
        <begin position="249"/>
        <end position="274"/>
    </location>
</feature>
<dbReference type="Pfam" id="PF00892">
    <property type="entry name" value="EamA"/>
    <property type="match status" value="2"/>
</dbReference>
<feature type="transmembrane region" description="Helical" evidence="2">
    <location>
        <begin position="118"/>
        <end position="139"/>
    </location>
</feature>
<reference evidence="5" key="1">
    <citation type="submission" date="2018-12" db="EMBL/GenBank/DDBJ databases">
        <title>Tengunoibacter tsumagoiensis gen. nov., sp. nov., Dictyobacter kobayashii sp. nov., D. alpinus sp. nov., and D. joshuensis sp. nov. and description of Dictyobacteraceae fam. nov. within the order Ktedonobacterales isolated from Tengu-no-mugimeshi.</title>
        <authorList>
            <person name="Wang C.M."/>
            <person name="Zheng Y."/>
            <person name="Sakai Y."/>
            <person name="Toyoda A."/>
            <person name="Minakuchi Y."/>
            <person name="Abe K."/>
            <person name="Yokota A."/>
            <person name="Yabe S."/>
        </authorList>
    </citation>
    <scope>NUCLEOTIDE SEQUENCE [LARGE SCALE GENOMIC DNA]</scope>
    <source>
        <strain evidence="5">Uno3</strain>
    </source>
</reference>
<feature type="transmembrane region" description="Helical" evidence="2">
    <location>
        <begin position="36"/>
        <end position="57"/>
    </location>
</feature>
<feature type="domain" description="EamA" evidence="3">
    <location>
        <begin position="3"/>
        <end position="135"/>
    </location>
</feature>
<dbReference type="InterPro" id="IPR037185">
    <property type="entry name" value="EmrE-like"/>
</dbReference>
<feature type="transmembrane region" description="Helical" evidence="2">
    <location>
        <begin position="88"/>
        <end position="111"/>
    </location>
</feature>
<evidence type="ECO:0000259" key="3">
    <source>
        <dbReference type="Pfam" id="PF00892"/>
    </source>
</evidence>
<keyword evidence="5" id="KW-1185">Reference proteome</keyword>
<dbReference type="GO" id="GO:0016020">
    <property type="term" value="C:membrane"/>
    <property type="evidence" value="ECO:0007669"/>
    <property type="project" value="InterPro"/>
</dbReference>
<name>A0A402A6Z8_9CHLR</name>
<dbReference type="Gene3D" id="1.10.3730.20">
    <property type="match status" value="1"/>
</dbReference>
<protein>
    <recommendedName>
        <fullName evidence="3">EamA domain-containing protein</fullName>
    </recommendedName>
</protein>
<comment type="caution">
    <text evidence="4">The sequence shown here is derived from an EMBL/GenBank/DDBJ whole genome shotgun (WGS) entry which is preliminary data.</text>
</comment>
<gene>
    <name evidence="4" type="ORF">KTT_46650</name>
</gene>
<evidence type="ECO:0000313" key="4">
    <source>
        <dbReference type="EMBL" id="GCE14806.1"/>
    </source>
</evidence>
<dbReference type="PANTHER" id="PTHR22911">
    <property type="entry name" value="ACYL-MALONYL CONDENSING ENZYME-RELATED"/>
    <property type="match status" value="1"/>
</dbReference>
<sequence>MEIFFGLLAAICFGLADFFARVTTHKVGVYRTLFYMHLVGFGGLTLLLLLSGGLAQLHLLERQAWFWETVAALISVFGYIALYRAFELGQLAIVSPISSAYAAVTVVLSAFAGERFTLIQLSGIGAILIGVILTTINIAPHEHIKPARTLHKVVQASRKGLPPGVGWAIAAALALGTTFWLLGFAVIPRLGSITPLWFFRLVAIAVMVPFIKLRRESLQPPPRKIGGLLIVMGLLDTGAFIAGNLGMALGAVAVVSTITSLYSTVTILLAWLFLHERLQWQQWGGILLIILGISFTQAR</sequence>
<comment type="similarity">
    <text evidence="1">Belongs to the EamA transporter family.</text>
</comment>
<evidence type="ECO:0000256" key="2">
    <source>
        <dbReference type="SAM" id="Phobius"/>
    </source>
</evidence>
<keyword evidence="2" id="KW-1133">Transmembrane helix</keyword>
<evidence type="ECO:0000313" key="5">
    <source>
        <dbReference type="Proteomes" id="UP000287352"/>
    </source>
</evidence>
<feature type="transmembrane region" description="Helical" evidence="2">
    <location>
        <begin position="225"/>
        <end position="242"/>
    </location>
</feature>
<evidence type="ECO:0000256" key="1">
    <source>
        <dbReference type="ARBA" id="ARBA00007362"/>
    </source>
</evidence>
<keyword evidence="2" id="KW-0812">Transmembrane</keyword>
<dbReference type="Proteomes" id="UP000287352">
    <property type="component" value="Unassembled WGS sequence"/>
</dbReference>
<feature type="domain" description="EamA" evidence="3">
    <location>
        <begin position="163"/>
        <end position="295"/>
    </location>
</feature>
<organism evidence="4 5">
    <name type="scientific">Tengunoibacter tsumagoiensis</name>
    <dbReference type="NCBI Taxonomy" id="2014871"/>
    <lineage>
        <taxon>Bacteria</taxon>
        <taxon>Bacillati</taxon>
        <taxon>Chloroflexota</taxon>
        <taxon>Ktedonobacteria</taxon>
        <taxon>Ktedonobacterales</taxon>
        <taxon>Dictyobacteraceae</taxon>
        <taxon>Tengunoibacter</taxon>
    </lineage>
</organism>
<dbReference type="EMBL" id="BIFR01000002">
    <property type="protein sequence ID" value="GCE14806.1"/>
    <property type="molecule type" value="Genomic_DNA"/>
</dbReference>
<proteinExistence type="inferred from homology"/>
<dbReference type="AlphaFoldDB" id="A0A402A6Z8"/>
<feature type="transmembrane region" description="Helical" evidence="2">
    <location>
        <begin position="165"/>
        <end position="187"/>
    </location>
</feature>